<proteinExistence type="predicted"/>
<comment type="caution">
    <text evidence="1">The sequence shown here is derived from an EMBL/GenBank/DDBJ whole genome shotgun (WGS) entry which is preliminary data.</text>
</comment>
<sequence length="49" mass="5447">MVSLRLSSSERLAKDTICSISNSPSLRLTQSLRQGTGRRKQTKRLIAMA</sequence>
<evidence type="ECO:0000313" key="1">
    <source>
        <dbReference type="EMBL" id="MBC2873301.1"/>
    </source>
</evidence>
<accession>A0A923EP26</accession>
<dbReference type="AlphaFoldDB" id="A0A923EP26"/>
<evidence type="ECO:0000313" key="2">
    <source>
        <dbReference type="Proteomes" id="UP000629923"/>
    </source>
</evidence>
<name>A0A923EP26_KLEPN</name>
<protein>
    <submittedName>
        <fullName evidence="1">Uncharacterized protein</fullName>
    </submittedName>
</protein>
<dbReference type="Proteomes" id="UP000629923">
    <property type="component" value="Unassembled WGS sequence"/>
</dbReference>
<dbReference type="EMBL" id="JACLQZ010000001">
    <property type="protein sequence ID" value="MBC2873301.1"/>
    <property type="molecule type" value="Genomic_DNA"/>
</dbReference>
<organism evidence="1 2">
    <name type="scientific">Klebsiella pneumoniae</name>
    <dbReference type="NCBI Taxonomy" id="573"/>
    <lineage>
        <taxon>Bacteria</taxon>
        <taxon>Pseudomonadati</taxon>
        <taxon>Pseudomonadota</taxon>
        <taxon>Gammaproteobacteria</taxon>
        <taxon>Enterobacterales</taxon>
        <taxon>Enterobacteriaceae</taxon>
        <taxon>Klebsiella/Raoultella group</taxon>
        <taxon>Klebsiella</taxon>
        <taxon>Klebsiella pneumoniae complex</taxon>
    </lineage>
</organism>
<gene>
    <name evidence="1" type="ORF">H7U18_24700</name>
</gene>
<reference evidence="1" key="1">
    <citation type="submission" date="2020-08" db="EMBL/GenBank/DDBJ databases">
        <title>Tigecycline and colistin resistance in Klebsiella pneumoniae.</title>
        <authorList>
            <person name="Ramesh N."/>
            <person name="Shanthini T."/>
            <person name="Prasanth M."/>
            <person name="Senthilkumar N."/>
            <person name="Meesala Krishna M."/>
            <person name="Guruswami G."/>
        </authorList>
    </citation>
    <scope>NUCLEOTIDE SEQUENCE</scope>
    <source>
        <strain evidence="1">SHM 84C</strain>
    </source>
</reference>